<evidence type="ECO:0000256" key="1">
    <source>
        <dbReference type="SAM" id="Phobius"/>
    </source>
</evidence>
<proteinExistence type="predicted"/>
<protein>
    <submittedName>
        <fullName evidence="2">Uncharacterized protein</fullName>
    </submittedName>
</protein>
<dbReference type="GO" id="GO:0015128">
    <property type="term" value="F:gluconate transmembrane transporter activity"/>
    <property type="evidence" value="ECO:0007669"/>
    <property type="project" value="InterPro"/>
</dbReference>
<comment type="caution">
    <text evidence="2">The sequence shown here is derived from an EMBL/GenBank/DDBJ whole genome shotgun (WGS) entry which is preliminary data.</text>
</comment>
<dbReference type="PANTHER" id="PTHR30354">
    <property type="entry name" value="GNT FAMILY GLUCONATE TRANSPORTER"/>
    <property type="match status" value="1"/>
</dbReference>
<dbReference type="AlphaFoldDB" id="A0A645CN76"/>
<feature type="transmembrane region" description="Helical" evidence="1">
    <location>
        <begin position="53"/>
        <end position="74"/>
    </location>
</feature>
<dbReference type="InterPro" id="IPR003474">
    <property type="entry name" value="Glcn_transporter"/>
</dbReference>
<feature type="transmembrane region" description="Helical" evidence="1">
    <location>
        <begin position="95"/>
        <end position="120"/>
    </location>
</feature>
<feature type="transmembrane region" description="Helical" evidence="1">
    <location>
        <begin position="176"/>
        <end position="197"/>
    </location>
</feature>
<sequence length="199" mass="20813">MIVLLLIIIVGGRQISNSALLTVGGMLLSTALCFLLNYDRLKEKKLVPILNDGLVGGISAIGGLAAVIAFGAVVQSTQAYQQIVGWLMTLQMHPYVKGVLSTAIISGITGSSSGGLRLTFTSLGEYFLASGCNLETLHRLMALAAGSLDTLPHSAGLFLVLSYLGLTHKTGYRHIFVISVLIPAVLTVVFTALSIAAGL</sequence>
<evidence type="ECO:0000313" key="2">
    <source>
        <dbReference type="EMBL" id="MPM78367.1"/>
    </source>
</evidence>
<name>A0A645CN76_9ZZZZ</name>
<keyword evidence="1" id="KW-1133">Transmembrane helix</keyword>
<reference evidence="2" key="1">
    <citation type="submission" date="2019-08" db="EMBL/GenBank/DDBJ databases">
        <authorList>
            <person name="Kucharzyk K."/>
            <person name="Murdoch R.W."/>
            <person name="Higgins S."/>
            <person name="Loffler F."/>
        </authorList>
    </citation>
    <scope>NUCLEOTIDE SEQUENCE</scope>
</reference>
<keyword evidence="1" id="KW-0812">Transmembrane</keyword>
<organism evidence="2">
    <name type="scientific">bioreactor metagenome</name>
    <dbReference type="NCBI Taxonomy" id="1076179"/>
    <lineage>
        <taxon>unclassified sequences</taxon>
        <taxon>metagenomes</taxon>
        <taxon>ecological metagenomes</taxon>
    </lineage>
</organism>
<gene>
    <name evidence="2" type="ORF">SDC9_125378</name>
</gene>
<accession>A0A645CN76</accession>
<feature type="transmembrane region" description="Helical" evidence="1">
    <location>
        <begin position="140"/>
        <end position="164"/>
    </location>
</feature>
<dbReference type="EMBL" id="VSSQ01028592">
    <property type="protein sequence ID" value="MPM78367.1"/>
    <property type="molecule type" value="Genomic_DNA"/>
</dbReference>
<keyword evidence="1" id="KW-0472">Membrane</keyword>
<dbReference type="GO" id="GO:0005886">
    <property type="term" value="C:plasma membrane"/>
    <property type="evidence" value="ECO:0007669"/>
    <property type="project" value="TreeGrafter"/>
</dbReference>
<dbReference type="PANTHER" id="PTHR30354:SF7">
    <property type="entry name" value="BLL7963 PROTEIN"/>
    <property type="match status" value="1"/>
</dbReference>